<comment type="caution">
    <text evidence="1">The sequence shown here is derived from an EMBL/GenBank/DDBJ whole genome shotgun (WGS) entry which is preliminary data.</text>
</comment>
<evidence type="ECO:0000313" key="2">
    <source>
        <dbReference type="Proteomes" id="UP001152795"/>
    </source>
</evidence>
<dbReference type="OrthoDB" id="5946976at2759"/>
<sequence length="188" mass="22164">MLGNAWDIGFHKGYLTYNKNGYVYGYNSNIYLVPELRLAVNVFSTYDQAFGNIQQKIPKLYDLFHTELAKLPQNTQRTPVSNPERFIGEYYTDEVITLHNVAGKISKYKEENDTHQHLLFTLERYKFPLTYIGDYVFEMIQEDLCNNFFLGINGERIYFTKPKNPQDKVEEFVIYGIHLKGMATFRRK</sequence>
<keyword evidence="2" id="KW-1185">Reference proteome</keyword>
<protein>
    <submittedName>
        <fullName evidence="1">Uncharacterized protein</fullName>
    </submittedName>
</protein>
<organism evidence="1 2">
    <name type="scientific">Paramuricea clavata</name>
    <name type="common">Red gorgonian</name>
    <name type="synonym">Violescent sea-whip</name>
    <dbReference type="NCBI Taxonomy" id="317549"/>
    <lineage>
        <taxon>Eukaryota</taxon>
        <taxon>Metazoa</taxon>
        <taxon>Cnidaria</taxon>
        <taxon>Anthozoa</taxon>
        <taxon>Octocorallia</taxon>
        <taxon>Malacalcyonacea</taxon>
        <taxon>Plexauridae</taxon>
        <taxon>Paramuricea</taxon>
    </lineage>
</organism>
<dbReference type="AlphaFoldDB" id="A0A7D9HXH3"/>
<name>A0A7D9HXH3_PARCT</name>
<proteinExistence type="predicted"/>
<accession>A0A7D9HXH3</accession>
<reference evidence="1" key="1">
    <citation type="submission" date="2020-04" db="EMBL/GenBank/DDBJ databases">
        <authorList>
            <person name="Alioto T."/>
            <person name="Alioto T."/>
            <person name="Gomez Garrido J."/>
        </authorList>
    </citation>
    <scope>NUCLEOTIDE SEQUENCE</scope>
    <source>
        <strain evidence="1">A484AB</strain>
    </source>
</reference>
<gene>
    <name evidence="1" type="ORF">PACLA_8A058005</name>
</gene>
<evidence type="ECO:0000313" key="1">
    <source>
        <dbReference type="EMBL" id="CAB3995184.1"/>
    </source>
</evidence>
<dbReference type="Proteomes" id="UP001152795">
    <property type="component" value="Unassembled WGS sequence"/>
</dbReference>
<dbReference type="EMBL" id="CACRXK020002615">
    <property type="protein sequence ID" value="CAB3995184.1"/>
    <property type="molecule type" value="Genomic_DNA"/>
</dbReference>